<gene>
    <name evidence="2" type="ORF">GTA08_BOTSDO02388</name>
</gene>
<sequence>MADPGAVNDAGVASLDRWRHRLRERRALLCAVQTDAPPQSSPRRAPAPEGPRGKGRLRALRPWPSPTPTPTPATTTETVQRGERSCSDKECLIPDAAARQPRRIFAAAANGWASQVHAPRPGPRRPCWRALEILSPATASAPAPAHQHQQQLPALAAAATPISTLVKPAWPCDQSAL</sequence>
<keyword evidence="3" id="KW-1185">Reference proteome</keyword>
<reference evidence="2" key="1">
    <citation type="submission" date="2020-04" db="EMBL/GenBank/DDBJ databases">
        <title>Genome Assembly and Annotation of Botryosphaeria dothidea sdau 11-99, a Latent Pathogen of Apple Fruit Ring Rot in China.</title>
        <authorList>
            <person name="Yu C."/>
            <person name="Diao Y."/>
            <person name="Lu Q."/>
            <person name="Zhao J."/>
            <person name="Cui S."/>
            <person name="Peng C."/>
            <person name="He B."/>
            <person name="Liu H."/>
        </authorList>
    </citation>
    <scope>NUCLEOTIDE SEQUENCE [LARGE SCALE GENOMIC DNA]</scope>
    <source>
        <strain evidence="2">Sdau11-99</strain>
    </source>
</reference>
<evidence type="ECO:0000256" key="1">
    <source>
        <dbReference type="SAM" id="MobiDB-lite"/>
    </source>
</evidence>
<dbReference type="Proteomes" id="UP000572817">
    <property type="component" value="Unassembled WGS sequence"/>
</dbReference>
<comment type="caution">
    <text evidence="2">The sequence shown here is derived from an EMBL/GenBank/DDBJ whole genome shotgun (WGS) entry which is preliminary data.</text>
</comment>
<proteinExistence type="predicted"/>
<dbReference type="AlphaFoldDB" id="A0A8H4J2X3"/>
<name>A0A8H4J2X3_9PEZI</name>
<organism evidence="2 3">
    <name type="scientific">Botryosphaeria dothidea</name>
    <dbReference type="NCBI Taxonomy" id="55169"/>
    <lineage>
        <taxon>Eukaryota</taxon>
        <taxon>Fungi</taxon>
        <taxon>Dikarya</taxon>
        <taxon>Ascomycota</taxon>
        <taxon>Pezizomycotina</taxon>
        <taxon>Dothideomycetes</taxon>
        <taxon>Dothideomycetes incertae sedis</taxon>
        <taxon>Botryosphaeriales</taxon>
        <taxon>Botryosphaeriaceae</taxon>
        <taxon>Botryosphaeria</taxon>
    </lineage>
</organism>
<feature type="region of interest" description="Disordered" evidence="1">
    <location>
        <begin position="30"/>
        <end position="87"/>
    </location>
</feature>
<accession>A0A8H4J2X3</accession>
<protein>
    <submittedName>
        <fullName evidence="2">Uncharacterized protein</fullName>
    </submittedName>
</protein>
<evidence type="ECO:0000313" key="2">
    <source>
        <dbReference type="EMBL" id="KAF4309768.1"/>
    </source>
</evidence>
<dbReference type="EMBL" id="WWBZ02000016">
    <property type="protein sequence ID" value="KAF4309768.1"/>
    <property type="molecule type" value="Genomic_DNA"/>
</dbReference>
<evidence type="ECO:0000313" key="3">
    <source>
        <dbReference type="Proteomes" id="UP000572817"/>
    </source>
</evidence>